<evidence type="ECO:0000256" key="1">
    <source>
        <dbReference type="ARBA" id="ARBA00022723"/>
    </source>
</evidence>
<dbReference type="CDD" id="cd01310">
    <property type="entry name" value="TatD_DNAse"/>
    <property type="match status" value="1"/>
</dbReference>
<dbReference type="NCBIfam" id="TIGR00010">
    <property type="entry name" value="YchF/TatD family DNA exonuclease"/>
    <property type="match status" value="1"/>
</dbReference>
<dbReference type="GO" id="GO:0016788">
    <property type="term" value="F:hydrolase activity, acting on ester bonds"/>
    <property type="evidence" value="ECO:0007669"/>
    <property type="project" value="InterPro"/>
</dbReference>
<dbReference type="RefSeq" id="WP_120170818.1">
    <property type="nucleotide sequence ID" value="NZ_MCIB01000040.1"/>
</dbReference>
<evidence type="ECO:0000256" key="3">
    <source>
        <dbReference type="PIRSR" id="PIRSR005902-1"/>
    </source>
</evidence>
<feature type="binding site" evidence="3">
    <location>
        <position position="8"/>
    </location>
    <ligand>
        <name>a divalent metal cation</name>
        <dbReference type="ChEBI" id="CHEBI:60240"/>
        <label>1</label>
    </ligand>
</feature>
<dbReference type="InterPro" id="IPR001130">
    <property type="entry name" value="TatD-like"/>
</dbReference>
<dbReference type="Proteomes" id="UP000284177">
    <property type="component" value="Unassembled WGS sequence"/>
</dbReference>
<dbReference type="GO" id="GO:0005829">
    <property type="term" value="C:cytosol"/>
    <property type="evidence" value="ECO:0007669"/>
    <property type="project" value="TreeGrafter"/>
</dbReference>
<dbReference type="AlphaFoldDB" id="A0A419SUD2"/>
<gene>
    <name evidence="4" type="ORF">BET03_07405</name>
</gene>
<dbReference type="GO" id="GO:0004536">
    <property type="term" value="F:DNA nuclease activity"/>
    <property type="evidence" value="ECO:0007669"/>
    <property type="project" value="InterPro"/>
</dbReference>
<feature type="binding site" evidence="3">
    <location>
        <position position="92"/>
    </location>
    <ligand>
        <name>a divalent metal cation</name>
        <dbReference type="ChEBI" id="CHEBI:60240"/>
        <label>1</label>
    </ligand>
</feature>
<organism evidence="4 5">
    <name type="scientific">Thermohalobacter berrensis</name>
    <dbReference type="NCBI Taxonomy" id="99594"/>
    <lineage>
        <taxon>Bacteria</taxon>
        <taxon>Bacillati</taxon>
        <taxon>Bacillota</taxon>
        <taxon>Tissierellia</taxon>
        <taxon>Tissierellales</taxon>
        <taxon>Thermohalobacteraceae</taxon>
        <taxon>Thermohalobacter</taxon>
    </lineage>
</organism>
<keyword evidence="2 4" id="KW-0378">Hydrolase</keyword>
<feature type="binding site" evidence="3">
    <location>
        <position position="203"/>
    </location>
    <ligand>
        <name>a divalent metal cation</name>
        <dbReference type="ChEBI" id="CHEBI:60240"/>
        <label>1</label>
    </ligand>
</feature>
<evidence type="ECO:0000313" key="4">
    <source>
        <dbReference type="EMBL" id="RKD28849.1"/>
    </source>
</evidence>
<dbReference type="PROSITE" id="PS01137">
    <property type="entry name" value="TATD_1"/>
    <property type="match status" value="1"/>
</dbReference>
<dbReference type="InterPro" id="IPR018228">
    <property type="entry name" value="DNase_TatD-rel_CS"/>
</dbReference>
<sequence length="255" mass="28942">MLIDTHAHLDDGRFDRDREEIIKSLKENDIDIVINPGANVATSVKAVSLAEKYENIYAAVGVHPHDAKDINDDTLELLKSLANKEKVVAIGEAGLDYHYDNSPRDIQRKWFREQIRLAKELDLPIIVHSRDAHKDTFDIIKEENTDNLRGVLHCYSGSAELAREYIKMGFYISLAGPVTFKNAKTPKQVAKEISLDYLLIETDSPYLTPHPHRGKRNEPLYVRYVAGMIAELKEISFEKVAKKTSENAKKLFNIG</sequence>
<feature type="binding site" evidence="3">
    <location>
        <position position="6"/>
    </location>
    <ligand>
        <name>a divalent metal cation</name>
        <dbReference type="ChEBI" id="CHEBI:60240"/>
        <label>1</label>
    </ligand>
</feature>
<dbReference type="Pfam" id="PF01026">
    <property type="entry name" value="TatD_DNase"/>
    <property type="match status" value="1"/>
</dbReference>
<reference evidence="4 5" key="1">
    <citation type="submission" date="2016-08" db="EMBL/GenBank/DDBJ databases">
        <title>Novel Firmicutes and Novel Genomes.</title>
        <authorList>
            <person name="Poppleton D.I."/>
            <person name="Gribaldo S."/>
        </authorList>
    </citation>
    <scope>NUCLEOTIDE SEQUENCE [LARGE SCALE GENOMIC DNA]</scope>
    <source>
        <strain evidence="4 5">CTT3</strain>
    </source>
</reference>
<dbReference type="GO" id="GO:0046872">
    <property type="term" value="F:metal ion binding"/>
    <property type="evidence" value="ECO:0007669"/>
    <property type="project" value="UniProtKB-KW"/>
</dbReference>
<dbReference type="PANTHER" id="PTHR46124">
    <property type="entry name" value="D-AMINOACYL-TRNA DEACYLASE"/>
    <property type="match status" value="1"/>
</dbReference>
<dbReference type="InterPro" id="IPR032466">
    <property type="entry name" value="Metal_Hydrolase"/>
</dbReference>
<dbReference type="EMBL" id="MCIB01000040">
    <property type="protein sequence ID" value="RKD28849.1"/>
    <property type="molecule type" value="Genomic_DNA"/>
</dbReference>
<accession>A0A419SUD2</accession>
<dbReference type="PROSITE" id="PS01091">
    <property type="entry name" value="TATD_3"/>
    <property type="match status" value="1"/>
</dbReference>
<dbReference type="OrthoDB" id="9810005at2"/>
<dbReference type="PIRSF" id="PIRSF005902">
    <property type="entry name" value="DNase_TatD"/>
    <property type="match status" value="1"/>
</dbReference>
<evidence type="ECO:0000313" key="5">
    <source>
        <dbReference type="Proteomes" id="UP000284177"/>
    </source>
</evidence>
<protein>
    <submittedName>
        <fullName evidence="4">Hydrolase TatD</fullName>
    </submittedName>
</protein>
<evidence type="ECO:0000256" key="2">
    <source>
        <dbReference type="ARBA" id="ARBA00022801"/>
    </source>
</evidence>
<keyword evidence="1 3" id="KW-0479">Metal-binding</keyword>
<feature type="binding site" evidence="3">
    <location>
        <position position="153"/>
    </location>
    <ligand>
        <name>a divalent metal cation</name>
        <dbReference type="ChEBI" id="CHEBI:60240"/>
        <label>2</label>
    </ligand>
</feature>
<feature type="binding site" evidence="3">
    <location>
        <position position="128"/>
    </location>
    <ligand>
        <name>a divalent metal cation</name>
        <dbReference type="ChEBI" id="CHEBI:60240"/>
        <label>2</label>
    </ligand>
</feature>
<comment type="caution">
    <text evidence="4">The sequence shown here is derived from an EMBL/GenBank/DDBJ whole genome shotgun (WGS) entry which is preliminary data.</text>
</comment>
<dbReference type="InterPro" id="IPR015991">
    <property type="entry name" value="TatD/YcfH-like"/>
</dbReference>
<dbReference type="FunFam" id="3.20.20.140:FF:000005">
    <property type="entry name" value="TatD family hydrolase"/>
    <property type="match status" value="1"/>
</dbReference>
<proteinExistence type="predicted"/>
<name>A0A419SUD2_9FIRM</name>
<dbReference type="Gene3D" id="3.20.20.140">
    <property type="entry name" value="Metal-dependent hydrolases"/>
    <property type="match status" value="1"/>
</dbReference>
<keyword evidence="5" id="KW-1185">Reference proteome</keyword>
<dbReference type="SUPFAM" id="SSF51556">
    <property type="entry name" value="Metallo-dependent hydrolases"/>
    <property type="match status" value="1"/>
</dbReference>
<dbReference type="PANTHER" id="PTHR46124:SF2">
    <property type="entry name" value="D-AMINOACYL-TRNA DEACYLASE"/>
    <property type="match status" value="1"/>
</dbReference>